<evidence type="ECO:0000313" key="5">
    <source>
        <dbReference type="Proteomes" id="UP000295680"/>
    </source>
</evidence>
<dbReference type="InterPro" id="IPR008927">
    <property type="entry name" value="6-PGluconate_DH-like_C_sf"/>
</dbReference>
<dbReference type="AlphaFoldDB" id="A0A4R2K074"/>
<dbReference type="Gene3D" id="1.10.1040.10">
    <property type="entry name" value="N-(1-d-carboxylethyl)-l-norvaline Dehydrogenase, domain 2"/>
    <property type="match status" value="1"/>
</dbReference>
<dbReference type="SUPFAM" id="SSF51735">
    <property type="entry name" value="NAD(P)-binding Rossmann-fold domains"/>
    <property type="match status" value="1"/>
</dbReference>
<dbReference type="EMBL" id="SLWS01000001">
    <property type="protein sequence ID" value="TCO65037.1"/>
    <property type="molecule type" value="Genomic_DNA"/>
</dbReference>
<dbReference type="PANTHER" id="PTHR43580">
    <property type="entry name" value="OXIDOREDUCTASE GLYR1-RELATED"/>
    <property type="match status" value="1"/>
</dbReference>
<accession>A0A4R2K074</accession>
<dbReference type="OrthoDB" id="1271986at2"/>
<proteinExistence type="predicted"/>
<dbReference type="Pfam" id="PF09130">
    <property type="entry name" value="DUF1932"/>
    <property type="match status" value="1"/>
</dbReference>
<dbReference type="Proteomes" id="UP000295680">
    <property type="component" value="Unassembled WGS sequence"/>
</dbReference>
<reference evidence="4 5" key="1">
    <citation type="submission" date="2019-03" db="EMBL/GenBank/DDBJ databases">
        <title>Genomic Encyclopedia of Type Strains, Phase IV (KMG-IV): sequencing the most valuable type-strain genomes for metagenomic binning, comparative biology and taxonomic classification.</title>
        <authorList>
            <person name="Goeker M."/>
        </authorList>
    </citation>
    <scope>NUCLEOTIDE SEQUENCE [LARGE SCALE GENOMIC DNA]</scope>
    <source>
        <strain evidence="4 5">DSM 45934</strain>
    </source>
</reference>
<comment type="caution">
    <text evidence="4">The sequence shown here is derived from an EMBL/GenBank/DDBJ whole genome shotgun (WGS) entry which is preliminary data.</text>
</comment>
<gene>
    <name evidence="4" type="ORF">EV192_101821</name>
</gene>
<feature type="region of interest" description="Disordered" evidence="1">
    <location>
        <begin position="263"/>
        <end position="285"/>
    </location>
</feature>
<dbReference type="Gene3D" id="3.40.50.720">
    <property type="entry name" value="NAD(P)-binding Rossmann-like Domain"/>
    <property type="match status" value="1"/>
</dbReference>
<feature type="domain" description="Pyrroline-5-carboxylate reductase catalytic N-terminal" evidence="2">
    <location>
        <begin position="9"/>
        <end position="86"/>
    </location>
</feature>
<sequence length="285" mass="29139">MIGLPTMKTIGVLSPGAMGSAVGGSLRAGGRRVITTLAGRSARSARFAEEAGLELVPDIDAVVSEADVVLSIVPPESAVQVASALAASIARTGRQPIVAELNAIAPSTLDAIAGALDIGVDGSISGPPPRPDTDTRIFLSGPAVAELAELPAPGIRWITVGSEIGAASAVKMCTGSVYKGLSALLAHALLTADRHGVTSHVLDDVTGLIPNALWWPVQAATKAWRFVGEMEQISAAQAEAGLTPALFDGMAEVYRKLATSEWGGRQPEDVPKSLDASAVADLRPS</sequence>
<evidence type="ECO:0000259" key="2">
    <source>
        <dbReference type="Pfam" id="PF03807"/>
    </source>
</evidence>
<dbReference type="InterPro" id="IPR051265">
    <property type="entry name" value="HIBADH-related_NP60_sf"/>
</dbReference>
<organism evidence="4 5">
    <name type="scientific">Actinocrispum wychmicini</name>
    <dbReference type="NCBI Taxonomy" id="1213861"/>
    <lineage>
        <taxon>Bacteria</taxon>
        <taxon>Bacillati</taxon>
        <taxon>Actinomycetota</taxon>
        <taxon>Actinomycetes</taxon>
        <taxon>Pseudonocardiales</taxon>
        <taxon>Pseudonocardiaceae</taxon>
        <taxon>Actinocrispum</taxon>
    </lineage>
</organism>
<dbReference type="SUPFAM" id="SSF48179">
    <property type="entry name" value="6-phosphogluconate dehydrogenase C-terminal domain-like"/>
    <property type="match status" value="1"/>
</dbReference>
<evidence type="ECO:0000256" key="1">
    <source>
        <dbReference type="SAM" id="MobiDB-lite"/>
    </source>
</evidence>
<dbReference type="InterPro" id="IPR013328">
    <property type="entry name" value="6PGD_dom2"/>
</dbReference>
<name>A0A4R2K074_9PSEU</name>
<evidence type="ECO:0000313" key="4">
    <source>
        <dbReference type="EMBL" id="TCO65037.1"/>
    </source>
</evidence>
<keyword evidence="5" id="KW-1185">Reference proteome</keyword>
<feature type="domain" description="Phosphogluconate dehydrogenase NAD-binding putative C-terminal" evidence="3">
    <location>
        <begin position="192"/>
        <end position="256"/>
    </location>
</feature>
<dbReference type="PANTHER" id="PTHR43580:SF2">
    <property type="entry name" value="CYTOKINE-LIKE NUCLEAR FACTOR N-PAC"/>
    <property type="match status" value="1"/>
</dbReference>
<dbReference type="InterPro" id="IPR028939">
    <property type="entry name" value="P5C_Rdtase_cat_N"/>
</dbReference>
<protein>
    <submittedName>
        <fullName evidence="4">3-hydroxyisobutyrate dehydrogenase-like beta-hydroxyacid dehydrogenase</fullName>
    </submittedName>
</protein>
<dbReference type="InterPro" id="IPR015814">
    <property type="entry name" value="Pgluconate_DH_NAD-bd_C"/>
</dbReference>
<dbReference type="InterPro" id="IPR036291">
    <property type="entry name" value="NAD(P)-bd_dom_sf"/>
</dbReference>
<evidence type="ECO:0000259" key="3">
    <source>
        <dbReference type="Pfam" id="PF09130"/>
    </source>
</evidence>
<dbReference type="Pfam" id="PF03807">
    <property type="entry name" value="F420_oxidored"/>
    <property type="match status" value="1"/>
</dbReference>